<evidence type="ECO:0008006" key="3">
    <source>
        <dbReference type="Google" id="ProtNLM"/>
    </source>
</evidence>
<evidence type="ECO:0000313" key="1">
    <source>
        <dbReference type="EMBL" id="SUB86468.1"/>
    </source>
</evidence>
<reference evidence="1 2" key="1">
    <citation type="submission" date="2018-06" db="EMBL/GenBank/DDBJ databases">
        <authorList>
            <consortium name="Pathogen Informatics"/>
            <person name="Doyle S."/>
        </authorList>
    </citation>
    <scope>NUCLEOTIDE SEQUENCE [LARGE SCALE GENOMIC DNA]</scope>
    <source>
        <strain evidence="1 2">NCTC13067</strain>
    </source>
</reference>
<organism evidence="1 2">
    <name type="scientific">Prevotella denticola</name>
    <dbReference type="NCBI Taxonomy" id="28129"/>
    <lineage>
        <taxon>Bacteria</taxon>
        <taxon>Pseudomonadati</taxon>
        <taxon>Bacteroidota</taxon>
        <taxon>Bacteroidia</taxon>
        <taxon>Bacteroidales</taxon>
        <taxon>Prevotellaceae</taxon>
        <taxon>Prevotella</taxon>
    </lineage>
</organism>
<accession>A0A379E166</accession>
<protein>
    <recommendedName>
        <fullName evidence="3">PEGA domain-containing protein</fullName>
    </recommendedName>
</protein>
<dbReference type="AlphaFoldDB" id="A0A379E166"/>
<gene>
    <name evidence="1" type="ORF">NCTC13067_00105</name>
</gene>
<evidence type="ECO:0000313" key="2">
    <source>
        <dbReference type="Proteomes" id="UP000255469"/>
    </source>
</evidence>
<dbReference type="Proteomes" id="UP000255469">
    <property type="component" value="Unassembled WGS sequence"/>
</dbReference>
<sequence>MRTFVFLCSKELTAMRIRVIAFLLWLLPPAVLHAQQVLVCDGATRFPIRDVLVSVDGKSVGQTTWQGRISLPDSFLTASFRKKGYVPETLLKEEVRRDTVFLFPAAHYLDEVVVVGKQTVDGRGLLKKMPKRDILEKRPPSSLGGFDLGIMLDKRYRRDRRHVAQLREIFKKMDGLDDKEDPILKAYRQTQMELKADSIQKKNSRQQDK</sequence>
<dbReference type="EMBL" id="UGTM01000001">
    <property type="protein sequence ID" value="SUB86468.1"/>
    <property type="molecule type" value="Genomic_DNA"/>
</dbReference>
<proteinExistence type="predicted"/>
<name>A0A379E166_9BACT</name>